<reference evidence="2" key="1">
    <citation type="submission" date="2019-07" db="EMBL/GenBank/DDBJ databases">
        <title>Annotation for the trematode Paragonimus miyazaki's.</title>
        <authorList>
            <person name="Choi Y.-J."/>
        </authorList>
    </citation>
    <scope>NUCLEOTIDE SEQUENCE</scope>
    <source>
        <strain evidence="2">Japan</strain>
    </source>
</reference>
<gene>
    <name evidence="2" type="ORF">EG68_01532</name>
</gene>
<protein>
    <submittedName>
        <fullName evidence="2">Uncharacterized protein</fullName>
    </submittedName>
</protein>
<feature type="transmembrane region" description="Helical" evidence="1">
    <location>
        <begin position="34"/>
        <end position="54"/>
    </location>
</feature>
<sequence>MLNRIRSLGDACEEDLEVYYVPDFRFPQSAEPRLIRLLTFVLVIVLAILTIWIYRFVTNLLVHVPVIWKGN</sequence>
<keyword evidence="1" id="KW-0472">Membrane</keyword>
<dbReference type="AlphaFoldDB" id="A0A8S9Z187"/>
<name>A0A8S9Z187_9TREM</name>
<dbReference type="EMBL" id="JTDE01000462">
    <property type="protein sequence ID" value="KAF7261179.1"/>
    <property type="molecule type" value="Genomic_DNA"/>
</dbReference>
<proteinExistence type="predicted"/>
<evidence type="ECO:0000313" key="3">
    <source>
        <dbReference type="Proteomes" id="UP000822476"/>
    </source>
</evidence>
<dbReference type="OrthoDB" id="10273729at2759"/>
<keyword evidence="1" id="KW-0812">Transmembrane</keyword>
<evidence type="ECO:0000256" key="1">
    <source>
        <dbReference type="SAM" id="Phobius"/>
    </source>
</evidence>
<keyword evidence="1" id="KW-1133">Transmembrane helix</keyword>
<evidence type="ECO:0000313" key="2">
    <source>
        <dbReference type="EMBL" id="KAF7261179.1"/>
    </source>
</evidence>
<accession>A0A8S9Z187</accession>
<organism evidence="2 3">
    <name type="scientific">Paragonimus skrjabini miyazakii</name>
    <dbReference type="NCBI Taxonomy" id="59628"/>
    <lineage>
        <taxon>Eukaryota</taxon>
        <taxon>Metazoa</taxon>
        <taxon>Spiralia</taxon>
        <taxon>Lophotrochozoa</taxon>
        <taxon>Platyhelminthes</taxon>
        <taxon>Trematoda</taxon>
        <taxon>Digenea</taxon>
        <taxon>Plagiorchiida</taxon>
        <taxon>Troglotremata</taxon>
        <taxon>Troglotrematidae</taxon>
        <taxon>Paragonimus</taxon>
    </lineage>
</organism>
<comment type="caution">
    <text evidence="2">The sequence shown here is derived from an EMBL/GenBank/DDBJ whole genome shotgun (WGS) entry which is preliminary data.</text>
</comment>
<dbReference type="Proteomes" id="UP000822476">
    <property type="component" value="Unassembled WGS sequence"/>
</dbReference>
<keyword evidence="3" id="KW-1185">Reference proteome</keyword>